<organism evidence="7 8">
    <name type="scientific">Musa balbisiana</name>
    <name type="common">Banana</name>
    <dbReference type="NCBI Taxonomy" id="52838"/>
    <lineage>
        <taxon>Eukaryota</taxon>
        <taxon>Viridiplantae</taxon>
        <taxon>Streptophyta</taxon>
        <taxon>Embryophyta</taxon>
        <taxon>Tracheophyta</taxon>
        <taxon>Spermatophyta</taxon>
        <taxon>Magnoliopsida</taxon>
        <taxon>Liliopsida</taxon>
        <taxon>Zingiberales</taxon>
        <taxon>Musaceae</taxon>
        <taxon>Musa</taxon>
    </lineage>
</organism>
<proteinExistence type="inferred from homology"/>
<dbReference type="EMBL" id="PYDT01000008">
    <property type="protein sequence ID" value="THU53415.1"/>
    <property type="molecule type" value="Genomic_DNA"/>
</dbReference>
<dbReference type="GO" id="GO:0016020">
    <property type="term" value="C:membrane"/>
    <property type="evidence" value="ECO:0007669"/>
    <property type="project" value="UniProtKB-SubCell"/>
</dbReference>
<evidence type="ECO:0000256" key="4">
    <source>
        <dbReference type="ARBA" id="ARBA00023136"/>
    </source>
</evidence>
<evidence type="ECO:0000256" key="5">
    <source>
        <dbReference type="ARBA" id="ARBA00035114"/>
    </source>
</evidence>
<comment type="subcellular location">
    <subcellularLocation>
        <location evidence="1">Membrane</location>
        <topology evidence="1">Single-pass membrane protein</topology>
    </subcellularLocation>
</comment>
<dbReference type="InterPro" id="IPR008511">
    <property type="entry name" value="ROH1-like"/>
</dbReference>
<dbReference type="Pfam" id="PF05633">
    <property type="entry name" value="ROH1-like"/>
    <property type="match status" value="1"/>
</dbReference>
<evidence type="ECO:0000256" key="2">
    <source>
        <dbReference type="ARBA" id="ARBA00022692"/>
    </source>
</evidence>
<evidence type="ECO:0000256" key="6">
    <source>
        <dbReference type="SAM" id="MobiDB-lite"/>
    </source>
</evidence>
<feature type="region of interest" description="Disordered" evidence="6">
    <location>
        <begin position="185"/>
        <end position="218"/>
    </location>
</feature>
<keyword evidence="2" id="KW-0812">Transmembrane</keyword>
<evidence type="ECO:0000256" key="3">
    <source>
        <dbReference type="ARBA" id="ARBA00022989"/>
    </source>
</evidence>
<keyword evidence="4" id="KW-0472">Membrane</keyword>
<name>A0A4S8IX47_MUSBA</name>
<keyword evidence="3" id="KW-1133">Transmembrane helix</keyword>
<sequence>MPAAVSQGLSSSFSPSLGRFIPSVRGDQIHAIDARHHMAAGAAAEQPDLLAFQRCVADHFLDLSDVDADGLLSLSWLRKLLHSFLLCHEAFRPLLLDRWSLIARPPLDRLVADFSDRTVKALDICNAARDGVDQLRRLGTHLEIVVAALGPAAASSSRRGHPEGQLRRARKALAELAVMLDDRDAGSVPSHRNRSFGRSGSGNAGSSSSSSPSGSRRLSHFRSLSSSVSRSWSLVRQLQAIGSNMAAPRGHEVEATAGLAVPIYTMSAVLLFAMRSLVAAIPCHDRSIQAHFSIPRTFPWAAPIISIHERIVEESKKKERRNSTGLLKEIQQIERCTHQLTELTQANQFPMSEEKQEELRQRVEELAQVCVVLKEGLGPLERQVREVFLRIMCSRIDGFDRLSQTMQ</sequence>
<dbReference type="Proteomes" id="UP000317650">
    <property type="component" value="Chromosome 10"/>
</dbReference>
<protein>
    <submittedName>
        <fullName evidence="7">Uncharacterized protein</fullName>
    </submittedName>
</protein>
<dbReference type="AlphaFoldDB" id="A0A4S8IX47"/>
<comment type="similarity">
    <text evidence="5">Belongs to the ROH1 family.</text>
</comment>
<dbReference type="PANTHER" id="PTHR31509">
    <property type="entry name" value="BPS1-LIKE PROTEIN"/>
    <property type="match status" value="1"/>
</dbReference>
<gene>
    <name evidence="7" type="ORF">C4D60_Mb10t14170</name>
</gene>
<evidence type="ECO:0000256" key="1">
    <source>
        <dbReference type="ARBA" id="ARBA00004167"/>
    </source>
</evidence>
<evidence type="ECO:0000313" key="7">
    <source>
        <dbReference type="EMBL" id="THU53415.1"/>
    </source>
</evidence>
<accession>A0A4S8IX47</accession>
<keyword evidence="8" id="KW-1185">Reference proteome</keyword>
<reference evidence="7 8" key="1">
    <citation type="journal article" date="2019" name="Nat. Plants">
        <title>Genome sequencing of Musa balbisiana reveals subgenome evolution and function divergence in polyploid bananas.</title>
        <authorList>
            <person name="Yao X."/>
        </authorList>
    </citation>
    <scope>NUCLEOTIDE SEQUENCE [LARGE SCALE GENOMIC DNA]</scope>
    <source>
        <strain evidence="8">cv. DH-PKW</strain>
        <tissue evidence="7">Leaves</tissue>
    </source>
</reference>
<feature type="compositionally biased region" description="Low complexity" evidence="6">
    <location>
        <begin position="204"/>
        <end position="218"/>
    </location>
</feature>
<comment type="caution">
    <text evidence="7">The sequence shown here is derived from an EMBL/GenBank/DDBJ whole genome shotgun (WGS) entry which is preliminary data.</text>
</comment>
<evidence type="ECO:0000313" key="8">
    <source>
        <dbReference type="Proteomes" id="UP000317650"/>
    </source>
</evidence>